<dbReference type="FunFam" id="3.30.1390.10:FF:000001">
    <property type="entry name" value="50S ribosomal protein L7/L12"/>
    <property type="match status" value="1"/>
</dbReference>
<dbReference type="NCBIfam" id="TIGR00855">
    <property type="entry name" value="L12"/>
    <property type="match status" value="1"/>
</dbReference>
<dbReference type="GO" id="GO:0005737">
    <property type="term" value="C:cytoplasm"/>
    <property type="evidence" value="ECO:0007669"/>
    <property type="project" value="UniProtKB-ARBA"/>
</dbReference>
<name>A0A0D2GPG5_9BACT</name>
<dbReference type="GO" id="GO:1990904">
    <property type="term" value="C:ribonucleoprotein complex"/>
    <property type="evidence" value="ECO:0007669"/>
    <property type="project" value="UniProtKB-KW"/>
</dbReference>
<dbReference type="Pfam" id="PF00542">
    <property type="entry name" value="Ribosomal_L12"/>
    <property type="match status" value="1"/>
</dbReference>
<dbReference type="GO" id="GO:0003729">
    <property type="term" value="F:mRNA binding"/>
    <property type="evidence" value="ECO:0007669"/>
    <property type="project" value="TreeGrafter"/>
</dbReference>
<dbReference type="GO" id="GO:0006412">
    <property type="term" value="P:translation"/>
    <property type="evidence" value="ECO:0007669"/>
    <property type="project" value="UniProtKB-UniRule"/>
</dbReference>
<organism evidence="7 8">
    <name type="scientific">candidate division TM6 bacterium JCVI TM6SC1</name>
    <dbReference type="NCBI Taxonomy" id="1306947"/>
    <lineage>
        <taxon>Bacteria</taxon>
        <taxon>Candidatus Babelota</taxon>
        <taxon>Vermiphilus</taxon>
    </lineage>
</organism>
<dbReference type="SUPFAM" id="SSF48300">
    <property type="entry name" value="Ribosomal protein L7/12, oligomerisation (N-terminal) domain"/>
    <property type="match status" value="1"/>
</dbReference>
<comment type="subunit">
    <text evidence="4">Homodimer. Part of the ribosomal stalk of the 50S ribosomal subunit. Forms a multimeric L10(L12)X complex, where L10 forms an elongated spine to which 2 to 4 L12 dimers bind in a sequential fashion. Binds GTP-bound translation factors.</text>
</comment>
<keyword evidence="8" id="KW-1185">Reference proteome</keyword>
<evidence type="ECO:0000256" key="1">
    <source>
        <dbReference type="ARBA" id="ARBA00007197"/>
    </source>
</evidence>
<evidence type="ECO:0000259" key="5">
    <source>
        <dbReference type="Pfam" id="PF00542"/>
    </source>
</evidence>
<dbReference type="PANTHER" id="PTHR45987:SF4">
    <property type="entry name" value="LARGE RIBOSOMAL SUBUNIT PROTEIN BL12M"/>
    <property type="match status" value="1"/>
</dbReference>
<dbReference type="InterPro" id="IPR036235">
    <property type="entry name" value="Ribosomal_bL12_oligo_N_sf"/>
</dbReference>
<dbReference type="InterPro" id="IPR014719">
    <property type="entry name" value="Ribosomal_bL12_C/ClpS-like"/>
</dbReference>
<comment type="caution">
    <text evidence="7">The sequence shown here is derived from an EMBL/GenBank/DDBJ whole genome shotgun (WGS) entry which is preliminary data.</text>
</comment>
<dbReference type="GO" id="GO:0003735">
    <property type="term" value="F:structural constituent of ribosome"/>
    <property type="evidence" value="ECO:0007669"/>
    <property type="project" value="InterPro"/>
</dbReference>
<dbReference type="InterPro" id="IPR000206">
    <property type="entry name" value="Ribosomal_bL12"/>
</dbReference>
<dbReference type="AlphaFoldDB" id="A0A0D2GPG5"/>
<protein>
    <recommendedName>
        <fullName evidence="4">Large ribosomal subunit protein bL12</fullName>
    </recommendedName>
</protein>
<sequence length="127" mass="13027">MARSFDTMIDEIGKMSVLELADLIKSLEEKLGVSAAMPVAAAAPAAGASAAAAPAEEKQSYKVTLATAGSEKIKTIKALREVTTLSLTDAKNAVEGVPTVIAESAPKAEAQKMKEKLEAAGAKVELA</sequence>
<feature type="domain" description="Large ribosomal subunit protein bL12 oligomerization" evidence="6">
    <location>
        <begin position="6"/>
        <end position="51"/>
    </location>
</feature>
<dbReference type="HAMAP" id="MF_00368">
    <property type="entry name" value="Ribosomal_bL12"/>
    <property type="match status" value="1"/>
</dbReference>
<dbReference type="GO" id="GO:0005840">
    <property type="term" value="C:ribosome"/>
    <property type="evidence" value="ECO:0007669"/>
    <property type="project" value="UniProtKB-KW"/>
</dbReference>
<dbReference type="Pfam" id="PF16320">
    <property type="entry name" value="Ribosomal_L12_N"/>
    <property type="match status" value="1"/>
</dbReference>
<dbReference type="Gene3D" id="3.30.1390.10">
    <property type="match status" value="1"/>
</dbReference>
<evidence type="ECO:0000256" key="2">
    <source>
        <dbReference type="ARBA" id="ARBA00022980"/>
    </source>
</evidence>
<evidence type="ECO:0000313" key="8">
    <source>
        <dbReference type="Proteomes" id="UP000032214"/>
    </source>
</evidence>
<evidence type="ECO:0000256" key="4">
    <source>
        <dbReference type="HAMAP-Rule" id="MF_00368"/>
    </source>
</evidence>
<gene>
    <name evidence="4" type="primary">rplL</name>
    <name evidence="7" type="ORF">J120_02875</name>
</gene>
<proteinExistence type="inferred from homology"/>
<reference evidence="7 8" key="1">
    <citation type="journal article" date="2013" name="Proc. Natl. Acad. Sci. U.S.A.">
        <title>Candidate phylum TM6 genome recovered from a hospital sink biofilm provides genomic insights into this uncultivated phylum.</title>
        <authorList>
            <person name="McLean J.S."/>
            <person name="Lombardo M.J."/>
            <person name="Badger J.H."/>
            <person name="Edlund A."/>
            <person name="Novotny M."/>
            <person name="Yee-Greenbaum J."/>
            <person name="Vyahhi N."/>
            <person name="Hall A.P."/>
            <person name="Yang Y."/>
            <person name="Dupont C.L."/>
            <person name="Ziegler M.G."/>
            <person name="Chitsaz H."/>
            <person name="Allen A.E."/>
            <person name="Yooseph S."/>
            <person name="Tesler G."/>
            <person name="Pevzner P.A."/>
            <person name="Friedman R.M."/>
            <person name="Nealson K.H."/>
            <person name="Venter J.C."/>
            <person name="Lasken R.S."/>
        </authorList>
    </citation>
    <scope>NUCLEOTIDE SEQUENCE [LARGE SCALE GENOMIC DNA]</scope>
    <source>
        <strain evidence="7 8">TM6SC1</strain>
    </source>
</reference>
<evidence type="ECO:0000256" key="3">
    <source>
        <dbReference type="ARBA" id="ARBA00023274"/>
    </source>
</evidence>
<accession>A0A0D2GPG5</accession>
<dbReference type="eggNOG" id="COG0222">
    <property type="taxonomic scope" value="Bacteria"/>
</dbReference>
<dbReference type="PANTHER" id="PTHR45987">
    <property type="entry name" value="39S RIBOSOMAL PROTEIN L12"/>
    <property type="match status" value="1"/>
</dbReference>
<dbReference type="Proteomes" id="UP000032214">
    <property type="component" value="Unassembled WGS sequence"/>
</dbReference>
<dbReference type="InterPro" id="IPR013823">
    <property type="entry name" value="Ribosomal_bL12_C"/>
</dbReference>
<feature type="domain" description="Large ribosomal subunit protein bL12 C-terminal" evidence="5">
    <location>
        <begin position="62"/>
        <end position="126"/>
    </location>
</feature>
<dbReference type="Gene3D" id="1.20.5.710">
    <property type="entry name" value="Single helix bin"/>
    <property type="match status" value="1"/>
</dbReference>
<dbReference type="EMBL" id="ARQD01000002">
    <property type="protein sequence ID" value="KIX85239.1"/>
    <property type="molecule type" value="Genomic_DNA"/>
</dbReference>
<evidence type="ECO:0000259" key="6">
    <source>
        <dbReference type="Pfam" id="PF16320"/>
    </source>
</evidence>
<dbReference type="SUPFAM" id="SSF54736">
    <property type="entry name" value="ClpS-like"/>
    <property type="match status" value="1"/>
</dbReference>
<comment type="similarity">
    <text evidence="1 4">Belongs to the bacterial ribosomal protein bL12 family.</text>
</comment>
<keyword evidence="2 4" id="KW-0689">Ribosomal protein</keyword>
<dbReference type="InterPro" id="IPR008932">
    <property type="entry name" value="Ribosomal_bL12_oligo"/>
</dbReference>
<dbReference type="STRING" id="1306947.J120_02875"/>
<evidence type="ECO:0000313" key="7">
    <source>
        <dbReference type="EMBL" id="KIX85239.1"/>
    </source>
</evidence>
<comment type="function">
    <text evidence="4">Forms part of the ribosomal stalk which helps the ribosome interact with GTP-bound translation factors. Is thus essential for accurate translation.</text>
</comment>
<keyword evidence="3 4" id="KW-0687">Ribonucleoprotein</keyword>